<organism evidence="2">
    <name type="scientific">Heligmosomoides polygyrus</name>
    <name type="common">Parasitic roundworm</name>
    <dbReference type="NCBI Taxonomy" id="6339"/>
    <lineage>
        <taxon>Eukaryota</taxon>
        <taxon>Metazoa</taxon>
        <taxon>Ecdysozoa</taxon>
        <taxon>Nematoda</taxon>
        <taxon>Chromadorea</taxon>
        <taxon>Rhabditida</taxon>
        <taxon>Rhabditina</taxon>
        <taxon>Rhabditomorpha</taxon>
        <taxon>Strongyloidea</taxon>
        <taxon>Heligmosomidae</taxon>
        <taxon>Heligmosomoides</taxon>
    </lineage>
</organism>
<accession>A0A3P8BUZ0</accession>
<keyword evidence="1" id="KW-1133">Transmembrane helix</keyword>
<dbReference type="OrthoDB" id="5877015at2759"/>
<dbReference type="SUPFAM" id="SSF81321">
    <property type="entry name" value="Family A G protein-coupled receptor-like"/>
    <property type="match status" value="1"/>
</dbReference>
<dbReference type="PANTHER" id="PTHR46178">
    <property type="entry name" value="SEVEN TM RECEPTOR"/>
    <property type="match status" value="1"/>
</dbReference>
<gene>
    <name evidence="2" type="ORF">HPBE_LOCUS20801</name>
</gene>
<feature type="transmembrane region" description="Helical" evidence="1">
    <location>
        <begin position="41"/>
        <end position="61"/>
    </location>
</feature>
<dbReference type="Proteomes" id="UP000050761">
    <property type="component" value="Unassembled WGS sequence"/>
</dbReference>
<name>A0A3P8BUZ0_HELPZ</name>
<dbReference type="WBParaSite" id="HPBE_0002080201-mRNA-1">
    <property type="protein sequence ID" value="HPBE_0002080201-mRNA-1"/>
    <property type="gene ID" value="HPBE_0002080201"/>
</dbReference>
<dbReference type="InterPro" id="IPR019421">
    <property type="entry name" value="7TM_GPCR_serpentine_rcpt_Srd"/>
</dbReference>
<dbReference type="Pfam" id="PF10317">
    <property type="entry name" value="7TM_GPCR_Srd"/>
    <property type="match status" value="1"/>
</dbReference>
<protein>
    <submittedName>
        <fullName evidence="4">G protein-coupled receptor</fullName>
    </submittedName>
</protein>
<dbReference type="EMBL" id="UZAH01032457">
    <property type="protein sequence ID" value="VDP21900.1"/>
    <property type="molecule type" value="Genomic_DNA"/>
</dbReference>
<evidence type="ECO:0000313" key="4">
    <source>
        <dbReference type="WBParaSite" id="HPBE_0002080201-mRNA-1"/>
    </source>
</evidence>
<dbReference type="PANTHER" id="PTHR46178:SF9">
    <property type="entry name" value="SEVEN TM RECEPTOR"/>
    <property type="match status" value="1"/>
</dbReference>
<dbReference type="AlphaFoldDB" id="A0A3P8BUZ0"/>
<reference evidence="4" key="2">
    <citation type="submission" date="2019-09" db="UniProtKB">
        <authorList>
            <consortium name="WormBaseParasite"/>
        </authorList>
    </citation>
    <scope>IDENTIFICATION</scope>
</reference>
<keyword evidence="1" id="KW-0472">Membrane</keyword>
<evidence type="ECO:0000313" key="3">
    <source>
        <dbReference type="Proteomes" id="UP000050761"/>
    </source>
</evidence>
<reference evidence="2 3" key="1">
    <citation type="submission" date="2018-11" db="EMBL/GenBank/DDBJ databases">
        <authorList>
            <consortium name="Pathogen Informatics"/>
        </authorList>
    </citation>
    <scope>NUCLEOTIDE SEQUENCE [LARGE SCALE GENOMIC DNA]</scope>
</reference>
<keyword evidence="1" id="KW-0812">Transmembrane</keyword>
<evidence type="ECO:0000256" key="1">
    <source>
        <dbReference type="SAM" id="Phobius"/>
    </source>
</evidence>
<feature type="transmembrane region" description="Helical" evidence="1">
    <location>
        <begin position="73"/>
        <end position="97"/>
    </location>
</feature>
<proteinExistence type="predicted"/>
<sequence length="160" mass="17978">MFTLSTLATLGIYWAGQINKTLKESSISTQTKCMQRRMNQLLMMQTACPLVFLHTPAMISYLLMYTGATSNDFVMYCSGALFMMFPIFSPMITIGFLKEYRSFFLRKIGLQKEASLDTTSGVSDVHPDGYRKLRPAVKLITCLLFDHASGGCQFNQSPLP</sequence>
<evidence type="ECO:0000313" key="2">
    <source>
        <dbReference type="EMBL" id="VDP21900.1"/>
    </source>
</evidence>
<keyword evidence="3" id="KW-1185">Reference proteome</keyword>